<organism evidence="5 6">
    <name type="scientific">Caenispirillum salinarum AK4</name>
    <dbReference type="NCBI Taxonomy" id="1238182"/>
    <lineage>
        <taxon>Bacteria</taxon>
        <taxon>Pseudomonadati</taxon>
        <taxon>Pseudomonadota</taxon>
        <taxon>Alphaproteobacteria</taxon>
        <taxon>Rhodospirillales</taxon>
        <taxon>Novispirillaceae</taxon>
        <taxon>Caenispirillum</taxon>
    </lineage>
</organism>
<dbReference type="PATRIC" id="fig|1238182.3.peg.3127"/>
<dbReference type="SUPFAM" id="SSF51197">
    <property type="entry name" value="Clavaminate synthase-like"/>
    <property type="match status" value="1"/>
</dbReference>
<accession>K9HJD3</accession>
<evidence type="ECO:0000313" key="5">
    <source>
        <dbReference type="EMBL" id="EKV28701.1"/>
    </source>
</evidence>
<dbReference type="PROSITE" id="PS51184">
    <property type="entry name" value="JMJC"/>
    <property type="match status" value="1"/>
</dbReference>
<keyword evidence="2" id="KW-0479">Metal-binding</keyword>
<evidence type="ECO:0000256" key="2">
    <source>
        <dbReference type="ARBA" id="ARBA00022723"/>
    </source>
</evidence>
<dbReference type="InterPro" id="IPR039994">
    <property type="entry name" value="NO66-like"/>
</dbReference>
<keyword evidence="6" id="KW-1185">Reference proteome</keyword>
<gene>
    <name evidence="5" type="ORF">C882_0913</name>
</gene>
<dbReference type="SMART" id="SM00558">
    <property type="entry name" value="JmjC"/>
    <property type="match status" value="1"/>
</dbReference>
<dbReference type="OrthoDB" id="9764016at2"/>
<sequence>MGISSFADLISPMTPETFFSRHQGRRWVHIPGAADKFRDVMSWPRLQALLDMTGIWSSETMVVKDATRTVPPQAYCTPETDRRNQQVLQPDPSKVMELVRAGCSLGLNRLDTLDAGLRAVGAALEDALAGKAQANLYYSRRSNQAFGVHSDSHDVFALHCEGEKEWHLYEGVDPDPINHPAFKKLPLEERRRRAGGVAETLVMKPGDLLYIPRGHYHDALCRTDDCVHVAYGVTQVIGMDLLTLLMNRAPADAAFRRALPHPEAEDYDSALAAQLADLGDRLKAMASDAESRAFLRQYQTEHFRTRRGGYGFPVTGPTAQEQAQAARARANAGNARSPGTAKPLPAQARAAIMGAVKPR</sequence>
<dbReference type="InterPro" id="IPR003347">
    <property type="entry name" value="JmjC_dom"/>
</dbReference>
<reference evidence="5 6" key="1">
    <citation type="journal article" date="2013" name="Genome Announc.">
        <title>Draft Genome Sequence of an Alphaproteobacterium, Caenispirillum salinarum AK4(T), Isolated from a Solar Saltern.</title>
        <authorList>
            <person name="Khatri I."/>
            <person name="Singh A."/>
            <person name="Korpole S."/>
            <person name="Pinnaka A.K."/>
            <person name="Subramanian S."/>
        </authorList>
    </citation>
    <scope>NUCLEOTIDE SEQUENCE [LARGE SCALE GENOMIC DNA]</scope>
    <source>
        <strain evidence="5 6">AK4</strain>
    </source>
</reference>
<dbReference type="GO" id="GO:0046872">
    <property type="term" value="F:metal ion binding"/>
    <property type="evidence" value="ECO:0007669"/>
    <property type="project" value="UniProtKB-KW"/>
</dbReference>
<proteinExistence type="predicted"/>
<dbReference type="EMBL" id="ANHY01000015">
    <property type="protein sequence ID" value="EKV28701.1"/>
    <property type="molecule type" value="Genomic_DNA"/>
</dbReference>
<dbReference type="STRING" id="1238182.C882_0913"/>
<evidence type="ECO:0000259" key="4">
    <source>
        <dbReference type="PROSITE" id="PS51184"/>
    </source>
</evidence>
<dbReference type="PANTHER" id="PTHR13096:SF8">
    <property type="entry name" value="RIBOSOMAL OXYGENASE 1"/>
    <property type="match status" value="1"/>
</dbReference>
<evidence type="ECO:0000256" key="3">
    <source>
        <dbReference type="ARBA" id="ARBA00023004"/>
    </source>
</evidence>
<dbReference type="AlphaFoldDB" id="K9HJD3"/>
<comment type="caution">
    <text evidence="5">The sequence shown here is derived from an EMBL/GenBank/DDBJ whole genome shotgun (WGS) entry which is preliminary data.</text>
</comment>
<protein>
    <submittedName>
        <fullName evidence="5">Cupin 4 family protein</fullName>
    </submittedName>
</protein>
<dbReference type="PANTHER" id="PTHR13096">
    <property type="entry name" value="MINA53 MYC INDUCED NUCLEAR ANTIGEN"/>
    <property type="match status" value="1"/>
</dbReference>
<dbReference type="Proteomes" id="UP000009881">
    <property type="component" value="Unassembled WGS sequence"/>
</dbReference>
<comment type="cofactor">
    <cofactor evidence="1">
        <name>Fe(2+)</name>
        <dbReference type="ChEBI" id="CHEBI:29033"/>
    </cofactor>
</comment>
<evidence type="ECO:0000256" key="1">
    <source>
        <dbReference type="ARBA" id="ARBA00001954"/>
    </source>
</evidence>
<dbReference type="Gene3D" id="2.60.120.650">
    <property type="entry name" value="Cupin"/>
    <property type="match status" value="1"/>
</dbReference>
<feature type="domain" description="JmjC" evidence="4">
    <location>
        <begin position="91"/>
        <end position="250"/>
    </location>
</feature>
<dbReference type="RefSeq" id="WP_009541569.1">
    <property type="nucleotide sequence ID" value="NZ_ANHY01000015.1"/>
</dbReference>
<dbReference type="Pfam" id="PF08007">
    <property type="entry name" value="JmjC_2"/>
    <property type="match status" value="1"/>
</dbReference>
<evidence type="ECO:0000313" key="6">
    <source>
        <dbReference type="Proteomes" id="UP000009881"/>
    </source>
</evidence>
<name>K9HJD3_9PROT</name>
<keyword evidence="3" id="KW-0408">Iron</keyword>
<dbReference type="eggNOG" id="COG2850">
    <property type="taxonomic scope" value="Bacteria"/>
</dbReference>